<protein>
    <submittedName>
        <fullName evidence="2">Uncharacterized protein</fullName>
    </submittedName>
</protein>
<evidence type="ECO:0000313" key="3">
    <source>
        <dbReference type="Proteomes" id="UP001194468"/>
    </source>
</evidence>
<feature type="region of interest" description="Disordered" evidence="1">
    <location>
        <begin position="123"/>
        <end position="145"/>
    </location>
</feature>
<accession>A0AAD4C386</accession>
<name>A0AAD4C386_BOLED</name>
<proteinExistence type="predicted"/>
<comment type="caution">
    <text evidence="2">The sequence shown here is derived from an EMBL/GenBank/DDBJ whole genome shotgun (WGS) entry which is preliminary data.</text>
</comment>
<evidence type="ECO:0000313" key="2">
    <source>
        <dbReference type="EMBL" id="KAF8447695.1"/>
    </source>
</evidence>
<gene>
    <name evidence="2" type="ORF">L210DRAFT_2811355</name>
</gene>
<dbReference type="Proteomes" id="UP001194468">
    <property type="component" value="Unassembled WGS sequence"/>
</dbReference>
<feature type="compositionally biased region" description="Polar residues" evidence="1">
    <location>
        <begin position="135"/>
        <end position="144"/>
    </location>
</feature>
<dbReference type="AlphaFoldDB" id="A0AAD4C386"/>
<keyword evidence="3" id="KW-1185">Reference proteome</keyword>
<reference evidence="2" key="1">
    <citation type="submission" date="2019-10" db="EMBL/GenBank/DDBJ databases">
        <authorList>
            <consortium name="DOE Joint Genome Institute"/>
            <person name="Kuo A."/>
            <person name="Miyauchi S."/>
            <person name="Kiss E."/>
            <person name="Drula E."/>
            <person name="Kohler A."/>
            <person name="Sanchez-Garcia M."/>
            <person name="Andreopoulos B."/>
            <person name="Barry K.W."/>
            <person name="Bonito G."/>
            <person name="Buee M."/>
            <person name="Carver A."/>
            <person name="Chen C."/>
            <person name="Cichocki N."/>
            <person name="Clum A."/>
            <person name="Culley D."/>
            <person name="Crous P.W."/>
            <person name="Fauchery L."/>
            <person name="Girlanda M."/>
            <person name="Hayes R."/>
            <person name="Keri Z."/>
            <person name="LaButti K."/>
            <person name="Lipzen A."/>
            <person name="Lombard V."/>
            <person name="Magnuson J."/>
            <person name="Maillard F."/>
            <person name="Morin E."/>
            <person name="Murat C."/>
            <person name="Nolan M."/>
            <person name="Ohm R."/>
            <person name="Pangilinan J."/>
            <person name="Pereira M."/>
            <person name="Perotto S."/>
            <person name="Peter M."/>
            <person name="Riley R."/>
            <person name="Sitrit Y."/>
            <person name="Stielow B."/>
            <person name="Szollosi G."/>
            <person name="Zifcakova L."/>
            <person name="Stursova M."/>
            <person name="Spatafora J.W."/>
            <person name="Tedersoo L."/>
            <person name="Vaario L.-M."/>
            <person name="Yamada A."/>
            <person name="Yan M."/>
            <person name="Wang P."/>
            <person name="Xu J."/>
            <person name="Bruns T."/>
            <person name="Baldrian P."/>
            <person name="Vilgalys R."/>
            <person name="Henrissat B."/>
            <person name="Grigoriev I.V."/>
            <person name="Hibbett D."/>
            <person name="Nagy L.G."/>
            <person name="Martin F.M."/>
        </authorList>
    </citation>
    <scope>NUCLEOTIDE SEQUENCE</scope>
    <source>
        <strain evidence="2">BED1</strain>
    </source>
</reference>
<organism evidence="2 3">
    <name type="scientific">Boletus edulis BED1</name>
    <dbReference type="NCBI Taxonomy" id="1328754"/>
    <lineage>
        <taxon>Eukaryota</taxon>
        <taxon>Fungi</taxon>
        <taxon>Dikarya</taxon>
        <taxon>Basidiomycota</taxon>
        <taxon>Agaricomycotina</taxon>
        <taxon>Agaricomycetes</taxon>
        <taxon>Agaricomycetidae</taxon>
        <taxon>Boletales</taxon>
        <taxon>Boletineae</taxon>
        <taxon>Boletaceae</taxon>
        <taxon>Boletoideae</taxon>
        <taxon>Boletus</taxon>
    </lineage>
</organism>
<dbReference type="EMBL" id="WHUW01000004">
    <property type="protein sequence ID" value="KAF8447695.1"/>
    <property type="molecule type" value="Genomic_DNA"/>
</dbReference>
<evidence type="ECO:0000256" key="1">
    <source>
        <dbReference type="SAM" id="MobiDB-lite"/>
    </source>
</evidence>
<sequence length="263" mass="30384">MNALESGSSTGKECEKHDVKRRGASLADRGSTTSSLWKRRRHAGEEEAGKENRRMRGFLVCRSSFSCSSFVRTRVQEGTMTLDPIVILGQRAFFDLYRFGRTYRIRQWSISVHLGNEESAYVRFSPTSPPGEPPHSTNAQQTSVPRPRTVTWAMYKDVTHRRRLSCCSLRRLWTSCPCLFKKKYWTMIVPFWERGTKTGQYTRSATRLSTRRHNCLNVWVLGGISMACCIWNGEASRRIQTARQCRKGTVNEPYLSREPSWIR</sequence>
<feature type="region of interest" description="Disordered" evidence="1">
    <location>
        <begin position="1"/>
        <end position="52"/>
    </location>
</feature>
<reference evidence="2" key="2">
    <citation type="journal article" date="2020" name="Nat. Commun.">
        <title>Large-scale genome sequencing of mycorrhizal fungi provides insights into the early evolution of symbiotic traits.</title>
        <authorList>
            <person name="Miyauchi S."/>
            <person name="Kiss E."/>
            <person name="Kuo A."/>
            <person name="Drula E."/>
            <person name="Kohler A."/>
            <person name="Sanchez-Garcia M."/>
            <person name="Morin E."/>
            <person name="Andreopoulos B."/>
            <person name="Barry K.W."/>
            <person name="Bonito G."/>
            <person name="Buee M."/>
            <person name="Carver A."/>
            <person name="Chen C."/>
            <person name="Cichocki N."/>
            <person name="Clum A."/>
            <person name="Culley D."/>
            <person name="Crous P.W."/>
            <person name="Fauchery L."/>
            <person name="Girlanda M."/>
            <person name="Hayes R.D."/>
            <person name="Keri Z."/>
            <person name="LaButti K."/>
            <person name="Lipzen A."/>
            <person name="Lombard V."/>
            <person name="Magnuson J."/>
            <person name="Maillard F."/>
            <person name="Murat C."/>
            <person name="Nolan M."/>
            <person name="Ohm R.A."/>
            <person name="Pangilinan J."/>
            <person name="Pereira M.F."/>
            <person name="Perotto S."/>
            <person name="Peter M."/>
            <person name="Pfister S."/>
            <person name="Riley R."/>
            <person name="Sitrit Y."/>
            <person name="Stielow J.B."/>
            <person name="Szollosi G."/>
            <person name="Zifcakova L."/>
            <person name="Stursova M."/>
            <person name="Spatafora J.W."/>
            <person name="Tedersoo L."/>
            <person name="Vaario L.M."/>
            <person name="Yamada A."/>
            <person name="Yan M."/>
            <person name="Wang P."/>
            <person name="Xu J."/>
            <person name="Bruns T."/>
            <person name="Baldrian P."/>
            <person name="Vilgalys R."/>
            <person name="Dunand C."/>
            <person name="Henrissat B."/>
            <person name="Grigoriev I.V."/>
            <person name="Hibbett D."/>
            <person name="Nagy L.G."/>
            <person name="Martin F.M."/>
        </authorList>
    </citation>
    <scope>NUCLEOTIDE SEQUENCE</scope>
    <source>
        <strain evidence="2">BED1</strain>
    </source>
</reference>
<feature type="compositionally biased region" description="Basic and acidic residues" evidence="1">
    <location>
        <begin position="43"/>
        <end position="52"/>
    </location>
</feature>
<feature type="compositionally biased region" description="Polar residues" evidence="1">
    <location>
        <begin position="1"/>
        <end position="11"/>
    </location>
</feature>